<dbReference type="GO" id="GO:0046872">
    <property type="term" value="F:metal ion binding"/>
    <property type="evidence" value="ECO:0007669"/>
    <property type="project" value="UniProtKB-KW"/>
</dbReference>
<name>A0A2I1MQX6_9LACT</name>
<evidence type="ECO:0000256" key="3">
    <source>
        <dbReference type="SAM" id="Phobius"/>
    </source>
</evidence>
<sequence>MCRLPPLWYDRLTIWMVIWAISYWIPTFYHTLIRLLLESSWNMLWRRKFMKKRNFLALLALLALCLFGCKQESEAETDQPYAKNEAQTERQAPKYYIDPATYSVRPIGDANPNVVLLTFDDVPRPLPTSNAPTIAKHLEDAGVKGLFFANGMYLEDQEGRDAIKAIADKGHVIGNHTQTHANLNDLTAEQTREEIQATNEAVEGVTGDKVYFFRPPFGSTNAALDGLMEEFGMLAMNWSFGYDWVADYQDAEALTKQTLESEFLQPGANILMHDTQWTAEALPAIIQGLKDQGYQIVDPNEIARPEEMKDLGL</sequence>
<dbReference type="SUPFAM" id="SSF88713">
    <property type="entry name" value="Glycoside hydrolase/deacetylase"/>
    <property type="match status" value="1"/>
</dbReference>
<evidence type="ECO:0000313" key="5">
    <source>
        <dbReference type="EMBL" id="PKZ22526.1"/>
    </source>
</evidence>
<reference evidence="5 6" key="1">
    <citation type="submission" date="2017-12" db="EMBL/GenBank/DDBJ databases">
        <title>Phylogenetic diversity of female urinary microbiome.</title>
        <authorList>
            <person name="Thomas-White K."/>
            <person name="Wolfe A.J."/>
        </authorList>
    </citation>
    <scope>NUCLEOTIDE SEQUENCE [LARGE SCALE GENOMIC DNA]</scope>
    <source>
        <strain evidence="5 6">UMB0139</strain>
    </source>
</reference>
<dbReference type="PROSITE" id="PS51677">
    <property type="entry name" value="NODB"/>
    <property type="match status" value="1"/>
</dbReference>
<dbReference type="GO" id="GO:0016810">
    <property type="term" value="F:hydrolase activity, acting on carbon-nitrogen (but not peptide) bonds"/>
    <property type="evidence" value="ECO:0007669"/>
    <property type="project" value="InterPro"/>
</dbReference>
<keyword evidence="3" id="KW-1133">Transmembrane helix</keyword>
<proteinExistence type="predicted"/>
<keyword evidence="2" id="KW-0378">Hydrolase</keyword>
<gene>
    <name evidence="5" type="ORF">CYJ28_05260</name>
</gene>
<comment type="caution">
    <text evidence="5">The sequence shown here is derived from an EMBL/GenBank/DDBJ whole genome shotgun (WGS) entry which is preliminary data.</text>
</comment>
<accession>A0A2I1MQX6</accession>
<evidence type="ECO:0000313" key="6">
    <source>
        <dbReference type="Proteomes" id="UP000234239"/>
    </source>
</evidence>
<dbReference type="InterPro" id="IPR050248">
    <property type="entry name" value="Polysacc_deacetylase_ArnD"/>
</dbReference>
<dbReference type="PANTHER" id="PTHR10587:SF133">
    <property type="entry name" value="CHITIN DEACETYLASE 1-RELATED"/>
    <property type="match status" value="1"/>
</dbReference>
<evidence type="ECO:0000256" key="1">
    <source>
        <dbReference type="ARBA" id="ARBA00022723"/>
    </source>
</evidence>
<protein>
    <submittedName>
        <fullName evidence="5">Polysaccharide deacetylase family protein</fullName>
    </submittedName>
</protein>
<dbReference type="Proteomes" id="UP000234239">
    <property type="component" value="Unassembled WGS sequence"/>
</dbReference>
<dbReference type="CDD" id="cd10917">
    <property type="entry name" value="CE4_NodB_like_6s_7s"/>
    <property type="match status" value="1"/>
</dbReference>
<feature type="domain" description="NodB homology" evidence="4">
    <location>
        <begin position="113"/>
        <end position="297"/>
    </location>
</feature>
<dbReference type="OrthoDB" id="9806342at2"/>
<dbReference type="GO" id="GO:0016020">
    <property type="term" value="C:membrane"/>
    <property type="evidence" value="ECO:0007669"/>
    <property type="project" value="TreeGrafter"/>
</dbReference>
<dbReference type="InterPro" id="IPR002509">
    <property type="entry name" value="NODB_dom"/>
</dbReference>
<keyword evidence="3" id="KW-0472">Membrane</keyword>
<evidence type="ECO:0000259" key="4">
    <source>
        <dbReference type="PROSITE" id="PS51677"/>
    </source>
</evidence>
<keyword evidence="3" id="KW-0812">Transmembrane</keyword>
<dbReference type="GO" id="GO:0005975">
    <property type="term" value="P:carbohydrate metabolic process"/>
    <property type="evidence" value="ECO:0007669"/>
    <property type="project" value="InterPro"/>
</dbReference>
<dbReference type="Gene3D" id="3.20.20.370">
    <property type="entry name" value="Glycoside hydrolase/deacetylase"/>
    <property type="match status" value="1"/>
</dbReference>
<dbReference type="PANTHER" id="PTHR10587">
    <property type="entry name" value="GLYCOSYL TRANSFERASE-RELATED"/>
    <property type="match status" value="1"/>
</dbReference>
<dbReference type="Pfam" id="PF01522">
    <property type="entry name" value="Polysacc_deac_1"/>
    <property type="match status" value="1"/>
</dbReference>
<organism evidence="5 6">
    <name type="scientific">Aerococcus sanguinicola</name>
    <dbReference type="NCBI Taxonomy" id="119206"/>
    <lineage>
        <taxon>Bacteria</taxon>
        <taxon>Bacillati</taxon>
        <taxon>Bacillota</taxon>
        <taxon>Bacilli</taxon>
        <taxon>Lactobacillales</taxon>
        <taxon>Aerococcaceae</taxon>
        <taxon>Aerococcus</taxon>
    </lineage>
</organism>
<keyword evidence="1" id="KW-0479">Metal-binding</keyword>
<feature type="transmembrane region" description="Helical" evidence="3">
    <location>
        <begin position="12"/>
        <end position="32"/>
    </location>
</feature>
<evidence type="ECO:0000256" key="2">
    <source>
        <dbReference type="ARBA" id="ARBA00022801"/>
    </source>
</evidence>
<dbReference type="AlphaFoldDB" id="A0A2I1MQX6"/>
<dbReference type="InterPro" id="IPR011330">
    <property type="entry name" value="Glyco_hydro/deAcase_b/a-brl"/>
</dbReference>
<dbReference type="EMBL" id="PKGY01000002">
    <property type="protein sequence ID" value="PKZ22526.1"/>
    <property type="molecule type" value="Genomic_DNA"/>
</dbReference>